<dbReference type="SUPFAM" id="SSF81606">
    <property type="entry name" value="PP2C-like"/>
    <property type="match status" value="1"/>
</dbReference>
<feature type="region of interest" description="Disordered" evidence="1">
    <location>
        <begin position="466"/>
        <end position="486"/>
    </location>
</feature>
<comment type="caution">
    <text evidence="2">The sequence shown here is derived from an EMBL/GenBank/DDBJ whole genome shotgun (WGS) entry which is preliminary data.</text>
</comment>
<dbReference type="Proteomes" id="UP001359485">
    <property type="component" value="Unassembled WGS sequence"/>
</dbReference>
<proteinExistence type="predicted"/>
<evidence type="ECO:0000313" key="3">
    <source>
        <dbReference type="Proteomes" id="UP001359485"/>
    </source>
</evidence>
<reference evidence="2 3" key="1">
    <citation type="submission" date="2023-09" db="EMBL/GenBank/DDBJ databases">
        <title>Genomes of two closely related lineages of the louse Polyplax serrata with different host specificities.</title>
        <authorList>
            <person name="Martinu J."/>
            <person name="Tarabai H."/>
            <person name="Stefka J."/>
            <person name="Hypsa V."/>
        </authorList>
    </citation>
    <scope>NUCLEOTIDE SEQUENCE [LARGE SCALE GENOMIC DNA]</scope>
    <source>
        <strain evidence="2">98ZLc_SE</strain>
    </source>
</reference>
<organism evidence="2 3">
    <name type="scientific">Polyplax serrata</name>
    <name type="common">Common mouse louse</name>
    <dbReference type="NCBI Taxonomy" id="468196"/>
    <lineage>
        <taxon>Eukaryota</taxon>
        <taxon>Metazoa</taxon>
        <taxon>Ecdysozoa</taxon>
        <taxon>Arthropoda</taxon>
        <taxon>Hexapoda</taxon>
        <taxon>Insecta</taxon>
        <taxon>Pterygota</taxon>
        <taxon>Neoptera</taxon>
        <taxon>Paraneoptera</taxon>
        <taxon>Psocodea</taxon>
        <taxon>Troctomorpha</taxon>
        <taxon>Phthiraptera</taxon>
        <taxon>Anoplura</taxon>
        <taxon>Polyplacidae</taxon>
        <taxon>Polyplax</taxon>
    </lineage>
</organism>
<gene>
    <name evidence="2" type="ORF">RUM44_008409</name>
</gene>
<protein>
    <submittedName>
        <fullName evidence="2">Uncharacterized protein</fullName>
    </submittedName>
</protein>
<sequence>MSPWLCPFERQGNPFSQGFRNLRVSVDRKTPKKSRKSGIGTVAKRLVDLAKENNSTDNITVIVFFLTDPSEINNRSIDVTGHRPKIILQNGVIMDPNYQTNEPGLNGIYETNGNHFDDPLRNESDEDLGPETDVDAVDDVLTSPKTMNPFGNDCWQKVQTNMENANMDKLIEFRREETIKMEIGDGKDFSEGLAGELKNVGSNAKDLAGMIFANNTMDGKLVEDMFMKDMVNMTCQKTSEGFGDTEDSDLRNEMRLSEDKNSFEGSVINNYSGILNVKNNGSEDNKYGADVKMESDELRDLVNSNYKGNQFELSTGGVQEAENAKDGIFGENARPIENEEHETFTGNPFGGPRYNEDLIETIGDTSETKIEEEAPEKKVDLGGDNKEVAFTESHDHLLDHEVPLVEKTNTNAVGTGVEFGATHEPTPTLTIKEPSDLFMEHQPVDLNHTLEHSSIIETVDILKPSSDMSSEVDVQPDKSEESMPELLQPTAPALEARSLRYSEAVLVPNVTFVRIGNKDRLKVRFTNVLYRTGRLAIAKNEYFGPRAHSHPKDDAVISNNLSA</sequence>
<keyword evidence="3" id="KW-1185">Reference proteome</keyword>
<dbReference type="EMBL" id="JAWJWF010000002">
    <property type="protein sequence ID" value="KAK6637985.1"/>
    <property type="molecule type" value="Genomic_DNA"/>
</dbReference>
<feature type="region of interest" description="Disordered" evidence="1">
    <location>
        <begin position="109"/>
        <end position="130"/>
    </location>
</feature>
<dbReference type="InterPro" id="IPR036457">
    <property type="entry name" value="PPM-type-like_dom_sf"/>
</dbReference>
<evidence type="ECO:0000256" key="1">
    <source>
        <dbReference type="SAM" id="MobiDB-lite"/>
    </source>
</evidence>
<name>A0ABR1B870_POLSC</name>
<accession>A0ABR1B870</accession>
<evidence type="ECO:0000313" key="2">
    <source>
        <dbReference type="EMBL" id="KAK6637985.1"/>
    </source>
</evidence>